<dbReference type="Proteomes" id="UP000295302">
    <property type="component" value="Unassembled WGS sequence"/>
</dbReference>
<comment type="caution">
    <text evidence="2">The sequence shown here is derived from an EMBL/GenBank/DDBJ whole genome shotgun (WGS) entry which is preliminary data.</text>
</comment>
<dbReference type="GO" id="GO:0016747">
    <property type="term" value="F:acyltransferase activity, transferring groups other than amino-acyl groups"/>
    <property type="evidence" value="ECO:0007669"/>
    <property type="project" value="InterPro"/>
</dbReference>
<dbReference type="InterPro" id="IPR000182">
    <property type="entry name" value="GNAT_dom"/>
</dbReference>
<sequence>MFSALYSKSVSITDHLRHWLGAWPPQEKLQVTGSDRRTEPGWDGRVHPALGVGTPDGAVLSVPPEHVARVAAATSPRQVPALVGYAERGWFEGVFRWTTSPAPLEDAGQWVPATAPGVPEWLWPFGGEVLVAVDQETGEHLAGVGIKRHDPYGHELAVVTERGVRGRGLARRLVAQAARRVLDGGAVPTYMHAVTNTASAAVAQAAGFPDRSWTAFGVAES</sequence>
<dbReference type="SUPFAM" id="SSF55729">
    <property type="entry name" value="Acyl-CoA N-acyltransferases (Nat)"/>
    <property type="match status" value="1"/>
</dbReference>
<name>A0A4R4XT87_9ACTN</name>
<keyword evidence="2" id="KW-0808">Transferase</keyword>
<feature type="domain" description="N-acetyltransferase" evidence="1">
    <location>
        <begin position="81"/>
        <end position="221"/>
    </location>
</feature>
<evidence type="ECO:0000313" key="2">
    <source>
        <dbReference type="EMBL" id="TDD34525.1"/>
    </source>
</evidence>
<proteinExistence type="predicted"/>
<dbReference type="EMBL" id="SMKQ01000235">
    <property type="protein sequence ID" value="TDD34525.1"/>
    <property type="molecule type" value="Genomic_DNA"/>
</dbReference>
<evidence type="ECO:0000313" key="3">
    <source>
        <dbReference type="Proteomes" id="UP000295302"/>
    </source>
</evidence>
<evidence type="ECO:0000259" key="1">
    <source>
        <dbReference type="PROSITE" id="PS51186"/>
    </source>
</evidence>
<gene>
    <name evidence="2" type="ORF">E1286_40835</name>
</gene>
<dbReference type="InterPro" id="IPR016181">
    <property type="entry name" value="Acyl_CoA_acyltransferase"/>
</dbReference>
<dbReference type="Pfam" id="PF00583">
    <property type="entry name" value="Acetyltransf_1"/>
    <property type="match status" value="1"/>
</dbReference>
<dbReference type="Gene3D" id="3.40.630.30">
    <property type="match status" value="1"/>
</dbReference>
<reference evidence="2 3" key="1">
    <citation type="submission" date="2019-03" db="EMBL/GenBank/DDBJ databases">
        <title>Draft genome sequences of novel Actinobacteria.</title>
        <authorList>
            <person name="Sahin N."/>
            <person name="Ay H."/>
            <person name="Saygin H."/>
        </authorList>
    </citation>
    <scope>NUCLEOTIDE SEQUENCE [LARGE SCALE GENOMIC DNA]</scope>
    <source>
        <strain evidence="2 3">CH32</strain>
    </source>
</reference>
<dbReference type="PROSITE" id="PS51186">
    <property type="entry name" value="GNAT"/>
    <property type="match status" value="1"/>
</dbReference>
<dbReference type="OrthoDB" id="3520350at2"/>
<dbReference type="AlphaFoldDB" id="A0A4R4XT87"/>
<accession>A0A4R4XT87</accession>
<organism evidence="2 3">
    <name type="scientific">Nonomuraea terrae</name>
    <dbReference type="NCBI Taxonomy" id="2530383"/>
    <lineage>
        <taxon>Bacteria</taxon>
        <taxon>Bacillati</taxon>
        <taxon>Actinomycetota</taxon>
        <taxon>Actinomycetes</taxon>
        <taxon>Streptosporangiales</taxon>
        <taxon>Streptosporangiaceae</taxon>
        <taxon>Nonomuraea</taxon>
    </lineage>
</organism>
<keyword evidence="3" id="KW-1185">Reference proteome</keyword>
<protein>
    <submittedName>
        <fullName evidence="2">GNAT family N-acetyltransferase</fullName>
    </submittedName>
</protein>